<dbReference type="Gene3D" id="3.30.470.20">
    <property type="entry name" value="ATP-grasp fold, B domain"/>
    <property type="match status" value="1"/>
</dbReference>
<dbReference type="InterPro" id="IPR013815">
    <property type="entry name" value="ATP_grasp_subdomain_1"/>
</dbReference>
<dbReference type="Gene3D" id="3.30.1490.20">
    <property type="entry name" value="ATP-grasp fold, A domain"/>
    <property type="match status" value="1"/>
</dbReference>
<dbReference type="SUPFAM" id="SSF52210">
    <property type="entry name" value="Succinyl-CoA synthetase domains"/>
    <property type="match status" value="1"/>
</dbReference>
<accession>A0A847VDV4</accession>
<sequence>MIKVVSGKKIPSGKGVGIVTNAGGPGIMATDFTEIFNLEVANIGEKTREKLKNYLPLQSNINNPVDILGDALLDRYEYTIKTLLEEKAVHSLVVILTPQLITDIVGVAKCIVDIQKQTSKPIFSCFLGGSDIEDGNRVLRAYGLYVSNNIEDTVKLISKVTNYSLNRENREIRKTHDLIGKSRYRKDIEKEIKDEVTILSDHITEGIAQQMGIPLPKQIITPNINEAIEFASPIFPVVIKATSKDLAHKTDFKGVFLDIRTISELEEKFEILKTNIQKAIGIKTPDILLQEMIEPKIEFFVGANREGDIDIYEKDGLGFGHLLAIGEGGIYTEVHSDIQHILVPETIENINIKLDQTKVAKIIDGYRGKPRLAKEKIVEIIDKVQRMLVTYPQIYSLDINPIIVTESRAIVVDIKIYIKK</sequence>
<dbReference type="GO" id="GO:0043758">
    <property type="term" value="F:acetate-CoA ligase (ADP-forming) activity"/>
    <property type="evidence" value="ECO:0007669"/>
    <property type="project" value="InterPro"/>
</dbReference>
<evidence type="ECO:0000313" key="6">
    <source>
        <dbReference type="Proteomes" id="UP000564033"/>
    </source>
</evidence>
<gene>
    <name evidence="5" type="ORF">GX888_03010</name>
</gene>
<name>A0A847VDV4_9BACT</name>
<feature type="domain" description="Ligase-CoA" evidence="4">
    <location>
        <begin position="16"/>
        <end position="142"/>
    </location>
</feature>
<protein>
    <recommendedName>
        <fullName evidence="4">Ligase-CoA domain-containing protein</fullName>
    </recommendedName>
</protein>
<organism evidence="5 6">
    <name type="scientific">Candidatus Dojkabacteria bacterium</name>
    <dbReference type="NCBI Taxonomy" id="2099670"/>
    <lineage>
        <taxon>Bacteria</taxon>
        <taxon>Candidatus Dojkabacteria</taxon>
    </lineage>
</organism>
<dbReference type="PANTHER" id="PTHR43334">
    <property type="entry name" value="ACETATE--COA LIGASE [ADP-FORMING]"/>
    <property type="match status" value="1"/>
</dbReference>
<keyword evidence="1" id="KW-0436">Ligase</keyword>
<evidence type="ECO:0000256" key="3">
    <source>
        <dbReference type="ARBA" id="ARBA00022840"/>
    </source>
</evidence>
<dbReference type="SUPFAM" id="SSF56059">
    <property type="entry name" value="Glutathione synthetase ATP-binding domain-like"/>
    <property type="match status" value="1"/>
</dbReference>
<evidence type="ECO:0000313" key="5">
    <source>
        <dbReference type="EMBL" id="NLZ24684.1"/>
    </source>
</evidence>
<dbReference type="Pfam" id="PF19045">
    <property type="entry name" value="Ligase_CoA_2"/>
    <property type="match status" value="1"/>
</dbReference>
<dbReference type="Pfam" id="PF13549">
    <property type="entry name" value="ATP-grasp_5"/>
    <property type="match status" value="1"/>
</dbReference>
<dbReference type="InterPro" id="IPR016102">
    <property type="entry name" value="Succinyl-CoA_synth-like"/>
</dbReference>
<dbReference type="Proteomes" id="UP000564033">
    <property type="component" value="Unassembled WGS sequence"/>
</dbReference>
<comment type="caution">
    <text evidence="5">The sequence shown here is derived from an EMBL/GenBank/DDBJ whole genome shotgun (WGS) entry which is preliminary data.</text>
</comment>
<dbReference type="AlphaFoldDB" id="A0A847VDV4"/>
<keyword evidence="2" id="KW-0547">Nucleotide-binding</keyword>
<dbReference type="InterPro" id="IPR043938">
    <property type="entry name" value="Ligase_CoA_dom"/>
</dbReference>
<dbReference type="Gene3D" id="3.40.50.261">
    <property type="entry name" value="Succinyl-CoA synthetase domains"/>
    <property type="match status" value="1"/>
</dbReference>
<evidence type="ECO:0000256" key="2">
    <source>
        <dbReference type="ARBA" id="ARBA00022741"/>
    </source>
</evidence>
<dbReference type="InterPro" id="IPR051538">
    <property type="entry name" value="Acyl-CoA_Synth/Transferase"/>
</dbReference>
<keyword evidence="3" id="KW-0067">ATP-binding</keyword>
<evidence type="ECO:0000256" key="1">
    <source>
        <dbReference type="ARBA" id="ARBA00022598"/>
    </source>
</evidence>
<dbReference type="EMBL" id="JAAZIL010000077">
    <property type="protein sequence ID" value="NLZ24684.1"/>
    <property type="molecule type" value="Genomic_DNA"/>
</dbReference>
<proteinExistence type="predicted"/>
<dbReference type="PANTHER" id="PTHR43334:SF1">
    <property type="entry name" value="3-HYDROXYPROPIONATE--COA LIGASE [ADP-FORMING]"/>
    <property type="match status" value="1"/>
</dbReference>
<reference evidence="5 6" key="1">
    <citation type="journal article" date="2020" name="Biotechnol. Biofuels">
        <title>New insights from the biogas microbiome by comprehensive genome-resolved metagenomics of nearly 1600 species originating from multiple anaerobic digesters.</title>
        <authorList>
            <person name="Campanaro S."/>
            <person name="Treu L."/>
            <person name="Rodriguez-R L.M."/>
            <person name="Kovalovszki A."/>
            <person name="Ziels R.M."/>
            <person name="Maus I."/>
            <person name="Zhu X."/>
            <person name="Kougias P.G."/>
            <person name="Basile A."/>
            <person name="Luo G."/>
            <person name="Schluter A."/>
            <person name="Konstantinidis K.T."/>
            <person name="Angelidaki I."/>
        </authorList>
    </citation>
    <scope>NUCLEOTIDE SEQUENCE [LARGE SCALE GENOMIC DNA]</scope>
    <source>
        <strain evidence="5">AS19jrsBPTG_9</strain>
    </source>
</reference>
<evidence type="ECO:0000259" key="4">
    <source>
        <dbReference type="Pfam" id="PF19045"/>
    </source>
</evidence>
<dbReference type="GO" id="GO:0005524">
    <property type="term" value="F:ATP binding"/>
    <property type="evidence" value="ECO:0007669"/>
    <property type="project" value="UniProtKB-KW"/>
</dbReference>